<keyword evidence="1" id="KW-1133">Transmembrane helix</keyword>
<dbReference type="Proteomes" id="UP001498238">
    <property type="component" value="Unassembled WGS sequence"/>
</dbReference>
<feature type="transmembrane region" description="Helical" evidence="1">
    <location>
        <begin position="78"/>
        <end position="102"/>
    </location>
</feature>
<evidence type="ECO:0000313" key="3">
    <source>
        <dbReference type="Proteomes" id="UP001498238"/>
    </source>
</evidence>
<keyword evidence="1" id="KW-0812">Transmembrane</keyword>
<accession>A0ABN0SRU6</accession>
<evidence type="ECO:0000313" key="2">
    <source>
        <dbReference type="EMBL" id="GAA0037178.1"/>
    </source>
</evidence>
<feature type="transmembrane region" description="Helical" evidence="1">
    <location>
        <begin position="40"/>
        <end position="66"/>
    </location>
</feature>
<feature type="transmembrane region" description="Helical" evidence="1">
    <location>
        <begin position="114"/>
        <end position="139"/>
    </location>
</feature>
<keyword evidence="1" id="KW-0472">Membrane</keyword>
<protein>
    <submittedName>
        <fullName evidence="2">Uncharacterized protein</fullName>
    </submittedName>
</protein>
<feature type="transmembrane region" description="Helical" evidence="1">
    <location>
        <begin position="12"/>
        <end position="34"/>
    </location>
</feature>
<name>A0ABN0SRU6_9MICO</name>
<dbReference type="RefSeq" id="WP_339393806.1">
    <property type="nucleotide sequence ID" value="NZ_BAAAAF010000017.1"/>
</dbReference>
<organism evidence="2 3">
    <name type="scientific">Brevibacterium metallidurans</name>
    <dbReference type="NCBI Taxonomy" id="1482676"/>
    <lineage>
        <taxon>Bacteria</taxon>
        <taxon>Bacillati</taxon>
        <taxon>Actinomycetota</taxon>
        <taxon>Actinomycetes</taxon>
        <taxon>Micrococcales</taxon>
        <taxon>Brevibacteriaceae</taxon>
        <taxon>Brevibacterium</taxon>
    </lineage>
</organism>
<dbReference type="EMBL" id="BAAAAF010000017">
    <property type="protein sequence ID" value="GAA0037178.1"/>
    <property type="molecule type" value="Genomic_DNA"/>
</dbReference>
<proteinExistence type="predicted"/>
<keyword evidence="3" id="KW-1185">Reference proteome</keyword>
<sequence length="157" mass="16376">MSIRYRKRLSFWKFVLLTSGIGAGVGLLAGLILLEFDAGQIVMIAAATGFGAVVGLVMGIPAELVVRVAAPRLHSRTGAVLFCFILGLVSVLAAMNILGMLIQGPVAYIEAYEWATLLFALGFAIPAGLLTACATRLIVLSAETSPPKTDPLTGLAC</sequence>
<gene>
    <name evidence="2" type="ORF">NCCP602_31400</name>
</gene>
<reference evidence="2 3" key="1">
    <citation type="submission" date="2024-01" db="EMBL/GenBank/DDBJ databases">
        <title>Characterization of antibiotic resistant novel bacterial strains and their environmental applications.</title>
        <authorList>
            <person name="Manzoor S."/>
            <person name="Abbas S."/>
            <person name="Arshad M."/>
            <person name="Ahmed I."/>
        </authorList>
    </citation>
    <scope>NUCLEOTIDE SEQUENCE [LARGE SCALE GENOMIC DNA]</scope>
    <source>
        <strain evidence="2 3">NCCP-602</strain>
    </source>
</reference>
<evidence type="ECO:0000256" key="1">
    <source>
        <dbReference type="SAM" id="Phobius"/>
    </source>
</evidence>
<comment type="caution">
    <text evidence="2">The sequence shown here is derived from an EMBL/GenBank/DDBJ whole genome shotgun (WGS) entry which is preliminary data.</text>
</comment>